<gene>
    <name evidence="3" type="ORF">LPB142_14635</name>
</gene>
<reference evidence="3 4" key="1">
    <citation type="submission" date="2016-10" db="EMBL/GenBank/DDBJ databases">
        <title>Rhodobacter sp. LPB0142, isolated from sea water.</title>
        <authorList>
            <person name="Kim E."/>
            <person name="Yi H."/>
        </authorList>
    </citation>
    <scope>NUCLEOTIDE SEQUENCE [LARGE SCALE GENOMIC DNA]</scope>
    <source>
        <strain evidence="3 4">LPB0142</strain>
    </source>
</reference>
<dbReference type="Pfam" id="PF14358">
    <property type="entry name" value="DUF4405"/>
    <property type="match status" value="1"/>
</dbReference>
<dbReference type="EMBL" id="CP017781">
    <property type="protein sequence ID" value="AOZ70412.1"/>
    <property type="molecule type" value="Genomic_DNA"/>
</dbReference>
<dbReference type="InterPro" id="IPR025517">
    <property type="entry name" value="DUF4405"/>
</dbReference>
<evidence type="ECO:0000259" key="2">
    <source>
        <dbReference type="Pfam" id="PF14358"/>
    </source>
</evidence>
<evidence type="ECO:0000313" key="4">
    <source>
        <dbReference type="Proteomes" id="UP000176562"/>
    </source>
</evidence>
<dbReference type="KEGG" id="rhp:LPB142_14635"/>
<evidence type="ECO:0000256" key="1">
    <source>
        <dbReference type="SAM" id="Phobius"/>
    </source>
</evidence>
<dbReference type="Proteomes" id="UP000176562">
    <property type="component" value="Chromosome"/>
</dbReference>
<organism evidence="3 4">
    <name type="scientific">Rhodobacter xanthinilyticus</name>
    <dbReference type="NCBI Taxonomy" id="1850250"/>
    <lineage>
        <taxon>Bacteria</taxon>
        <taxon>Pseudomonadati</taxon>
        <taxon>Pseudomonadota</taxon>
        <taxon>Alphaproteobacteria</taxon>
        <taxon>Rhodobacterales</taxon>
        <taxon>Rhodobacter group</taxon>
        <taxon>Rhodobacter</taxon>
    </lineage>
</organism>
<keyword evidence="1" id="KW-0472">Membrane</keyword>
<feature type="domain" description="Flavinylation-associated cytochrome" evidence="2">
    <location>
        <begin position="6"/>
        <end position="57"/>
    </location>
</feature>
<feature type="transmembrane region" description="Helical" evidence="1">
    <location>
        <begin position="40"/>
        <end position="57"/>
    </location>
</feature>
<keyword evidence="4" id="KW-1185">Reference proteome</keyword>
<accession>A0A1D9MEY9</accession>
<name>A0A1D9MEY9_9RHOB</name>
<protein>
    <recommendedName>
        <fullName evidence="2">Flavinylation-associated cytochrome domain-containing protein</fullName>
    </recommendedName>
</protein>
<dbReference type="RefSeq" id="WP_068765412.1">
    <property type="nucleotide sequence ID" value="NZ_CP017781.1"/>
</dbReference>
<sequence>MSLRAWATPLVIGAFAIMALTGVLMFFHLDTATMKTVHEWAGLVMVAGALAHLLLNWRAFTTYFRRPLANAIMAAGVIVAGLTFVPNLIPGVVEGAGLGPEVVIRSLGNARIDVLADLAGKAPEALQAELKAAGYGDLALDQTVKSAAQGDGGVLRGILATALVPKAE</sequence>
<feature type="transmembrane region" description="Helical" evidence="1">
    <location>
        <begin position="7"/>
        <end position="28"/>
    </location>
</feature>
<evidence type="ECO:0000313" key="3">
    <source>
        <dbReference type="EMBL" id="AOZ70412.1"/>
    </source>
</evidence>
<keyword evidence="1" id="KW-1133">Transmembrane helix</keyword>
<feature type="transmembrane region" description="Helical" evidence="1">
    <location>
        <begin position="69"/>
        <end position="89"/>
    </location>
</feature>
<keyword evidence="1" id="KW-0812">Transmembrane</keyword>
<dbReference type="AlphaFoldDB" id="A0A1D9MEY9"/>
<proteinExistence type="predicted"/>